<dbReference type="InterPro" id="IPR019734">
    <property type="entry name" value="TPR_rpt"/>
</dbReference>
<dbReference type="KEGG" id="fak:FUA48_03825"/>
<evidence type="ECO:0000313" key="6">
    <source>
        <dbReference type="Proteomes" id="UP000321222"/>
    </source>
</evidence>
<dbReference type="EMBL" id="CP042831">
    <property type="protein sequence ID" value="QEE48731.1"/>
    <property type="molecule type" value="Genomic_DNA"/>
</dbReference>
<proteinExistence type="predicted"/>
<accession>A0A5B9FRK0</accession>
<gene>
    <name evidence="5" type="ORF">FUA48_03825</name>
</gene>
<dbReference type="InterPro" id="IPR050498">
    <property type="entry name" value="Ycf3"/>
</dbReference>
<feature type="repeat" description="TPR" evidence="3">
    <location>
        <begin position="176"/>
        <end position="209"/>
    </location>
</feature>
<keyword evidence="1" id="KW-0677">Repeat</keyword>
<evidence type="ECO:0000313" key="5">
    <source>
        <dbReference type="EMBL" id="QEE48731.1"/>
    </source>
</evidence>
<dbReference type="PROSITE" id="PS50293">
    <property type="entry name" value="TPR_REGION"/>
    <property type="match status" value="1"/>
</dbReference>
<protein>
    <submittedName>
        <fullName evidence="5">Tetratricopeptide repeat protein</fullName>
    </submittedName>
</protein>
<organism evidence="5 6">
    <name type="scientific">Flavobacterium alkalisoli</name>
    <dbReference type="NCBI Taxonomy" id="2602769"/>
    <lineage>
        <taxon>Bacteria</taxon>
        <taxon>Pseudomonadati</taxon>
        <taxon>Bacteroidota</taxon>
        <taxon>Flavobacteriia</taxon>
        <taxon>Flavobacteriales</taxon>
        <taxon>Flavobacteriaceae</taxon>
        <taxon>Flavobacterium</taxon>
    </lineage>
</organism>
<dbReference type="Pfam" id="PF00515">
    <property type="entry name" value="TPR_1"/>
    <property type="match status" value="1"/>
</dbReference>
<feature type="chain" id="PRO_5023038176" evidence="4">
    <location>
        <begin position="25"/>
        <end position="321"/>
    </location>
</feature>
<dbReference type="Gene3D" id="1.25.40.10">
    <property type="entry name" value="Tetratricopeptide repeat domain"/>
    <property type="match status" value="1"/>
</dbReference>
<keyword evidence="4" id="KW-0732">Signal</keyword>
<keyword evidence="2 3" id="KW-0802">TPR repeat</keyword>
<feature type="signal peptide" evidence="4">
    <location>
        <begin position="1"/>
        <end position="24"/>
    </location>
</feature>
<name>A0A5B9FRK0_9FLAO</name>
<evidence type="ECO:0000256" key="1">
    <source>
        <dbReference type="ARBA" id="ARBA00022737"/>
    </source>
</evidence>
<evidence type="ECO:0000256" key="2">
    <source>
        <dbReference type="ARBA" id="ARBA00022803"/>
    </source>
</evidence>
<feature type="repeat" description="TPR" evidence="3">
    <location>
        <begin position="210"/>
        <end position="243"/>
    </location>
</feature>
<dbReference type="SUPFAM" id="SSF48452">
    <property type="entry name" value="TPR-like"/>
    <property type="match status" value="1"/>
</dbReference>
<dbReference type="OrthoDB" id="9811837at2"/>
<keyword evidence="6" id="KW-1185">Reference proteome</keyword>
<dbReference type="PROSITE" id="PS50005">
    <property type="entry name" value="TPR"/>
    <property type="match status" value="3"/>
</dbReference>
<dbReference type="InterPro" id="IPR011990">
    <property type="entry name" value="TPR-like_helical_dom_sf"/>
</dbReference>
<dbReference type="AlphaFoldDB" id="A0A5B9FRK0"/>
<evidence type="ECO:0000256" key="3">
    <source>
        <dbReference type="PROSITE-ProRule" id="PRU00339"/>
    </source>
</evidence>
<dbReference type="SMART" id="SM00028">
    <property type="entry name" value="TPR"/>
    <property type="match status" value="4"/>
</dbReference>
<dbReference type="PANTHER" id="PTHR44858">
    <property type="entry name" value="TETRATRICOPEPTIDE REPEAT PROTEIN 6"/>
    <property type="match status" value="1"/>
</dbReference>
<dbReference type="Pfam" id="PF13181">
    <property type="entry name" value="TPR_8"/>
    <property type="match status" value="2"/>
</dbReference>
<dbReference type="Proteomes" id="UP000321222">
    <property type="component" value="Chromosome"/>
</dbReference>
<dbReference type="PANTHER" id="PTHR44858:SF1">
    <property type="entry name" value="UDP-N-ACETYLGLUCOSAMINE--PEPTIDE N-ACETYLGLUCOSAMINYLTRANSFERASE SPINDLY-RELATED"/>
    <property type="match status" value="1"/>
</dbReference>
<dbReference type="RefSeq" id="WP_147582303.1">
    <property type="nucleotide sequence ID" value="NZ_CP042831.1"/>
</dbReference>
<feature type="repeat" description="TPR" evidence="3">
    <location>
        <begin position="142"/>
        <end position="175"/>
    </location>
</feature>
<evidence type="ECO:0000256" key="4">
    <source>
        <dbReference type="SAM" id="SignalP"/>
    </source>
</evidence>
<reference evidence="5 6" key="1">
    <citation type="submission" date="2019-08" db="EMBL/GenBank/DDBJ databases">
        <title>Flavobacterium alkalisoli sp. nov., isolated from rhizosphere soil of Suaeda salsa.</title>
        <authorList>
            <person name="Sun J.-Q."/>
            <person name="Xu L."/>
        </authorList>
    </citation>
    <scope>NUCLEOTIDE SEQUENCE [LARGE SCALE GENOMIC DNA]</scope>
    <source>
        <strain evidence="5 6">XS-5</strain>
    </source>
</reference>
<sequence>MKTANYFKNVSLTALLAMGSFVYAQDANKISSQKVKELADKACECCYEISVNQPKDSIVAKINGCIRNTIINNQIFESLSGKSEEKQIIVDNDTIVSSNIIIANEGFDEIQNYMKKECKAVKTLMFSDNKENANSLSKNKKAMKFYEEGLSYSDEEKYDMAIVSYNKAVKIDPKFAFAWDNLGICYRRMDNYKEAIKCYKKSLELDPTGRVPLMNIGTAYEKLKDYKSAGESFVKLIEIYPEDPEGYFGAGRIFYISQDYEKGVDYMFKAYLKYSENQSPYIHDAEQNLAYYYQDLEQKGKLDIFMQAAKNNNINIQDEEE</sequence>